<dbReference type="RefSeq" id="WP_255160456.1">
    <property type="nucleotide sequence ID" value="NZ_CP101497.1"/>
</dbReference>
<reference evidence="2" key="1">
    <citation type="submission" date="2022-07" db="EMBL/GenBank/DDBJ databases">
        <title>Taxonomic analysis of Microcella humidisoli nov. sp., isolated from riverside soil.</title>
        <authorList>
            <person name="Molina K.M."/>
            <person name="Kim S.B."/>
        </authorList>
    </citation>
    <scope>NUCLEOTIDE SEQUENCE</scope>
    <source>
        <strain evidence="2">MMS21-STM10</strain>
    </source>
</reference>
<dbReference type="PROSITE" id="PS51354">
    <property type="entry name" value="GLUTAREDOXIN_2"/>
    <property type="match status" value="1"/>
</dbReference>
<dbReference type="EMBL" id="CP101497">
    <property type="protein sequence ID" value="UTT63324.1"/>
    <property type="molecule type" value="Genomic_DNA"/>
</dbReference>
<organism evidence="2 3">
    <name type="scientific">Microcella humidisoli</name>
    <dbReference type="NCBI Taxonomy" id="2963406"/>
    <lineage>
        <taxon>Bacteria</taxon>
        <taxon>Bacillati</taxon>
        <taxon>Actinomycetota</taxon>
        <taxon>Actinomycetes</taxon>
        <taxon>Micrococcales</taxon>
        <taxon>Microbacteriaceae</taxon>
        <taxon>Microcella</taxon>
    </lineage>
</organism>
<accession>A0ABY5FYD3</accession>
<dbReference type="PANTHER" id="PTHR34386">
    <property type="entry name" value="GLUTAREDOXIN"/>
    <property type="match status" value="1"/>
</dbReference>
<dbReference type="Proteomes" id="UP001060039">
    <property type="component" value="Chromosome"/>
</dbReference>
<dbReference type="InterPro" id="IPR036249">
    <property type="entry name" value="Thioredoxin-like_sf"/>
</dbReference>
<dbReference type="PANTHER" id="PTHR34386:SF1">
    <property type="entry name" value="GLUTAREDOXIN-LIKE PROTEIN NRDH"/>
    <property type="match status" value="1"/>
</dbReference>
<dbReference type="Gene3D" id="3.40.30.10">
    <property type="entry name" value="Glutaredoxin"/>
    <property type="match status" value="1"/>
</dbReference>
<dbReference type="Pfam" id="PF00462">
    <property type="entry name" value="Glutaredoxin"/>
    <property type="match status" value="1"/>
</dbReference>
<evidence type="ECO:0000313" key="2">
    <source>
        <dbReference type="EMBL" id="UTT63324.1"/>
    </source>
</evidence>
<feature type="domain" description="Glutaredoxin" evidence="1">
    <location>
        <begin position="12"/>
        <end position="71"/>
    </location>
</feature>
<keyword evidence="3" id="KW-1185">Reference proteome</keyword>
<protein>
    <submittedName>
        <fullName evidence="2">NrdH-redoxin</fullName>
    </submittedName>
</protein>
<sequence>MTDSLAPAAGTITMYGADWCRDCRRTEALLNDLGVEWTKVDVEASADAAAQAQAISGRMNIPVVVFPDGSHLVEPSDDAVRTALGL</sequence>
<dbReference type="CDD" id="cd02976">
    <property type="entry name" value="NrdH"/>
    <property type="match status" value="1"/>
</dbReference>
<name>A0ABY5FYD3_9MICO</name>
<dbReference type="InterPro" id="IPR002109">
    <property type="entry name" value="Glutaredoxin"/>
</dbReference>
<proteinExistence type="predicted"/>
<evidence type="ECO:0000313" key="3">
    <source>
        <dbReference type="Proteomes" id="UP001060039"/>
    </source>
</evidence>
<dbReference type="SUPFAM" id="SSF52833">
    <property type="entry name" value="Thioredoxin-like"/>
    <property type="match status" value="1"/>
</dbReference>
<evidence type="ECO:0000259" key="1">
    <source>
        <dbReference type="Pfam" id="PF00462"/>
    </source>
</evidence>
<gene>
    <name evidence="2" type="ORF">NNL39_04265</name>
</gene>
<dbReference type="InterPro" id="IPR051548">
    <property type="entry name" value="Grx-like_ET"/>
</dbReference>